<dbReference type="SMART" id="SM00086">
    <property type="entry name" value="PAC"/>
    <property type="match status" value="1"/>
</dbReference>
<evidence type="ECO:0000259" key="4">
    <source>
        <dbReference type="PROSITE" id="PS50113"/>
    </source>
</evidence>
<feature type="domain" description="PAC" evidence="4">
    <location>
        <begin position="389"/>
        <end position="441"/>
    </location>
</feature>
<dbReference type="SMART" id="SM00091">
    <property type="entry name" value="PAS"/>
    <property type="match status" value="1"/>
</dbReference>
<dbReference type="GO" id="GO:0005886">
    <property type="term" value="C:plasma membrane"/>
    <property type="evidence" value="ECO:0007669"/>
    <property type="project" value="TreeGrafter"/>
</dbReference>
<dbReference type="FunFam" id="3.30.70.270:FF:000001">
    <property type="entry name" value="Diguanylate cyclase domain protein"/>
    <property type="match status" value="1"/>
</dbReference>
<dbReference type="NCBIfam" id="TIGR00229">
    <property type="entry name" value="sensory_box"/>
    <property type="match status" value="1"/>
</dbReference>
<dbReference type="Pfam" id="PF00990">
    <property type="entry name" value="GGDEF"/>
    <property type="match status" value="1"/>
</dbReference>
<evidence type="ECO:0000256" key="2">
    <source>
        <dbReference type="SAM" id="Phobius"/>
    </source>
</evidence>
<dbReference type="PANTHER" id="PTHR45138">
    <property type="entry name" value="REGULATORY COMPONENTS OF SENSORY TRANSDUCTION SYSTEM"/>
    <property type="match status" value="1"/>
</dbReference>
<dbReference type="InterPro" id="IPR029787">
    <property type="entry name" value="Nucleotide_cyclase"/>
</dbReference>
<dbReference type="SMART" id="SM00062">
    <property type="entry name" value="PBPb"/>
    <property type="match status" value="1"/>
</dbReference>
<dbReference type="CDD" id="cd13708">
    <property type="entry name" value="PBP2_BvgS_like_1"/>
    <property type="match status" value="1"/>
</dbReference>
<dbReference type="InterPro" id="IPR001638">
    <property type="entry name" value="Solute-binding_3/MltF_N"/>
</dbReference>
<dbReference type="Pfam" id="PF00497">
    <property type="entry name" value="SBP_bac_3"/>
    <property type="match status" value="1"/>
</dbReference>
<dbReference type="InterPro" id="IPR000160">
    <property type="entry name" value="GGDEF_dom"/>
</dbReference>
<dbReference type="InterPro" id="IPR043128">
    <property type="entry name" value="Rev_trsase/Diguanyl_cyclase"/>
</dbReference>
<dbReference type="InterPro" id="IPR001610">
    <property type="entry name" value="PAC"/>
</dbReference>
<dbReference type="InterPro" id="IPR000014">
    <property type="entry name" value="PAS"/>
</dbReference>
<keyword evidence="1" id="KW-0175">Coiled coil</keyword>
<evidence type="ECO:0008006" key="7">
    <source>
        <dbReference type="Google" id="ProtNLM"/>
    </source>
</evidence>
<feature type="domain" description="PAS" evidence="3">
    <location>
        <begin position="315"/>
        <end position="386"/>
    </location>
</feature>
<keyword evidence="2" id="KW-0812">Transmembrane</keyword>
<dbReference type="SUPFAM" id="SSF53850">
    <property type="entry name" value="Periplasmic binding protein-like II"/>
    <property type="match status" value="1"/>
</dbReference>
<dbReference type="AlphaFoldDB" id="A0A644YSV3"/>
<dbReference type="SUPFAM" id="SSF55073">
    <property type="entry name" value="Nucleotide cyclase"/>
    <property type="match status" value="1"/>
</dbReference>
<dbReference type="SUPFAM" id="SSF55785">
    <property type="entry name" value="PYP-like sensor domain (PAS domain)"/>
    <property type="match status" value="1"/>
</dbReference>
<organism evidence="6">
    <name type="scientific">bioreactor metagenome</name>
    <dbReference type="NCBI Taxonomy" id="1076179"/>
    <lineage>
        <taxon>unclassified sequences</taxon>
        <taxon>metagenomes</taxon>
        <taxon>ecological metagenomes</taxon>
    </lineage>
</organism>
<dbReference type="CDD" id="cd00130">
    <property type="entry name" value="PAS"/>
    <property type="match status" value="1"/>
</dbReference>
<feature type="transmembrane region" description="Helical" evidence="2">
    <location>
        <begin position="267"/>
        <end position="288"/>
    </location>
</feature>
<evidence type="ECO:0000256" key="1">
    <source>
        <dbReference type="SAM" id="Coils"/>
    </source>
</evidence>
<comment type="caution">
    <text evidence="6">The sequence shown here is derived from an EMBL/GenBank/DDBJ whole genome shotgun (WGS) entry which is preliminary data.</text>
</comment>
<keyword evidence="2" id="KW-0472">Membrane</keyword>
<evidence type="ECO:0000259" key="5">
    <source>
        <dbReference type="PROSITE" id="PS50887"/>
    </source>
</evidence>
<keyword evidence="2" id="KW-1133">Transmembrane helix</keyword>
<name>A0A644YSV3_9ZZZZ</name>
<dbReference type="NCBIfam" id="TIGR00254">
    <property type="entry name" value="GGDEF"/>
    <property type="match status" value="1"/>
</dbReference>
<reference evidence="6" key="1">
    <citation type="submission" date="2019-08" db="EMBL/GenBank/DDBJ databases">
        <authorList>
            <person name="Kucharzyk K."/>
            <person name="Murdoch R.W."/>
            <person name="Higgins S."/>
            <person name="Loffler F."/>
        </authorList>
    </citation>
    <scope>NUCLEOTIDE SEQUENCE</scope>
</reference>
<dbReference type="InterPro" id="IPR050469">
    <property type="entry name" value="Diguanylate_Cyclase"/>
</dbReference>
<dbReference type="Gene3D" id="3.30.70.270">
    <property type="match status" value="1"/>
</dbReference>
<dbReference type="InterPro" id="IPR000700">
    <property type="entry name" value="PAS-assoc_C"/>
</dbReference>
<dbReference type="InterPro" id="IPR035965">
    <property type="entry name" value="PAS-like_dom_sf"/>
</dbReference>
<protein>
    <recommendedName>
        <fullName evidence="7">Membrane-bound lytic murein transglycosylase F</fullName>
    </recommendedName>
</protein>
<dbReference type="PROSITE" id="PS50112">
    <property type="entry name" value="PAS"/>
    <property type="match status" value="1"/>
</dbReference>
<dbReference type="PROSITE" id="PS51257">
    <property type="entry name" value="PROKAR_LIPOPROTEIN"/>
    <property type="match status" value="1"/>
</dbReference>
<dbReference type="Gene3D" id="3.30.450.20">
    <property type="entry name" value="PAS domain"/>
    <property type="match status" value="1"/>
</dbReference>
<dbReference type="CDD" id="cd01949">
    <property type="entry name" value="GGDEF"/>
    <property type="match status" value="1"/>
</dbReference>
<dbReference type="PROSITE" id="PS50113">
    <property type="entry name" value="PAC"/>
    <property type="match status" value="1"/>
</dbReference>
<dbReference type="PANTHER" id="PTHR45138:SF9">
    <property type="entry name" value="DIGUANYLATE CYCLASE DGCM-RELATED"/>
    <property type="match status" value="1"/>
</dbReference>
<dbReference type="Gene3D" id="3.40.190.10">
    <property type="entry name" value="Periplasmic binding protein-like II"/>
    <property type="match status" value="2"/>
</dbReference>
<proteinExistence type="predicted"/>
<evidence type="ECO:0000313" key="6">
    <source>
        <dbReference type="EMBL" id="MPM29553.1"/>
    </source>
</evidence>
<dbReference type="PROSITE" id="PS50887">
    <property type="entry name" value="GGDEF"/>
    <property type="match status" value="1"/>
</dbReference>
<dbReference type="GO" id="GO:0052621">
    <property type="term" value="F:diguanylate cyclase activity"/>
    <property type="evidence" value="ECO:0007669"/>
    <property type="project" value="TreeGrafter"/>
</dbReference>
<accession>A0A644YSV3</accession>
<sequence>MQAKRILLVIVIGILACFILYAKIPLTSEEQAFLDSHPIIRLAVDPDWYPYETLTKEGEYKGIASDLISLISIRSGVAFEVVPTKSWSESIDLAKNGQVDALAFLNYSEERSSYLEFTEPYFIDPNVIITREEHPYIADPSRLGAEVAALPKGTSVSEYLKREYPQLRQIVVESEAEAIRLVNTHKADMTVRSLTMAAFVIKEEGHFNLKIAGQFPDLENHLRMGIRKGNEPLVSILNKGIATLTPEEVQNVVNSYISIKVQKGYDYRLFVIVTISFLVVLLLVVLFLRQSHLLNKRLASQRDKLAVLSKELRSSENLYTSMLKASPDAIIVGDMDGTILMASRIALTLVGEEAEKTLVGRNLREFLHPDFYDRLHMNLGRLFGGDKLGSSEYLGLRKDGSTFDLEANSELIRSYDGSPKQFVAIVRDVTERKKIERELQDSERSMRNLAEKLRKLNAELLDSSMIDPLTKLKNRAFFNQLASEAKESADLNGTSFALLIVDLDHFKHVNDTYGHAAGDQVIISMAHAMKDSIGTNTVVARWGGEEFVLLLHQMDKVEAANAARMLCDKLGSLDLPYAGTVTVSIGVAMYRTGERVEDLFKRCDDALYLAKHLGRNRVQFEAEEYRSPDADS</sequence>
<dbReference type="GO" id="GO:1902201">
    <property type="term" value="P:negative regulation of bacterial-type flagellum-dependent cell motility"/>
    <property type="evidence" value="ECO:0007669"/>
    <property type="project" value="TreeGrafter"/>
</dbReference>
<dbReference type="GO" id="GO:0043709">
    <property type="term" value="P:cell adhesion involved in single-species biofilm formation"/>
    <property type="evidence" value="ECO:0007669"/>
    <property type="project" value="TreeGrafter"/>
</dbReference>
<feature type="coiled-coil region" evidence="1">
    <location>
        <begin position="432"/>
        <end position="459"/>
    </location>
</feature>
<dbReference type="SMART" id="SM00267">
    <property type="entry name" value="GGDEF"/>
    <property type="match status" value="1"/>
</dbReference>
<evidence type="ECO:0000259" key="3">
    <source>
        <dbReference type="PROSITE" id="PS50112"/>
    </source>
</evidence>
<dbReference type="Pfam" id="PF13426">
    <property type="entry name" value="PAS_9"/>
    <property type="match status" value="1"/>
</dbReference>
<gene>
    <name evidence="6" type="ORF">SDC9_76093</name>
</gene>
<feature type="domain" description="GGDEF" evidence="5">
    <location>
        <begin position="494"/>
        <end position="623"/>
    </location>
</feature>
<dbReference type="EMBL" id="VSSQ01005543">
    <property type="protein sequence ID" value="MPM29553.1"/>
    <property type="molecule type" value="Genomic_DNA"/>
</dbReference>